<comment type="caution">
    <text evidence="1">The sequence shown here is derived from an EMBL/GenBank/DDBJ whole genome shotgun (WGS) entry which is preliminary data.</text>
</comment>
<accession>A0ABW2U749</accession>
<evidence type="ECO:0000313" key="2">
    <source>
        <dbReference type="Proteomes" id="UP001596513"/>
    </source>
</evidence>
<keyword evidence="2" id="KW-1185">Reference proteome</keyword>
<gene>
    <name evidence="1" type="ORF">ACFQT0_11255</name>
</gene>
<evidence type="ECO:0000313" key="1">
    <source>
        <dbReference type="EMBL" id="MFC7667901.1"/>
    </source>
</evidence>
<dbReference type="RefSeq" id="WP_380202793.1">
    <property type="nucleotide sequence ID" value="NZ_JBHTEK010000001.1"/>
</dbReference>
<dbReference type="Proteomes" id="UP001596513">
    <property type="component" value="Unassembled WGS sequence"/>
</dbReference>
<sequence length="289" mass="32159">MLEYKARPDEVNKFFNKGYQTQNGVTFSGGDEKSKFFASYQNVHNNGIIPNDKFDRNTFRLNASRELGRLTAGINASYSQSDVNATSNLDQASSIYWGLINTTVMAPLTSYKDWRTNKFANPNGYYNAFYQNPYFLIDNNRTRDKRNTVQGNVDLSYKVTDYLRANYRLGTTSISQNSLVTQDKFTYDKYTQDHNTNKSGTGVNGYVQDLASSFTRINSDLFLSLDKTFGDITVQAILGNNVQQTDSRFNSVSSTALATPACSTSATASVTWVAATAAPKRVCTPSTPT</sequence>
<organism evidence="1 2">
    <name type="scientific">Hymenobacter humi</name>
    <dbReference type="NCBI Taxonomy" id="1411620"/>
    <lineage>
        <taxon>Bacteria</taxon>
        <taxon>Pseudomonadati</taxon>
        <taxon>Bacteroidota</taxon>
        <taxon>Cytophagia</taxon>
        <taxon>Cytophagales</taxon>
        <taxon>Hymenobacteraceae</taxon>
        <taxon>Hymenobacter</taxon>
    </lineage>
</organism>
<dbReference type="EMBL" id="JBHTEK010000001">
    <property type="protein sequence ID" value="MFC7667901.1"/>
    <property type="molecule type" value="Genomic_DNA"/>
</dbReference>
<name>A0ABW2U749_9BACT</name>
<reference evidence="2" key="1">
    <citation type="journal article" date="2019" name="Int. J. Syst. Evol. Microbiol.">
        <title>The Global Catalogue of Microorganisms (GCM) 10K type strain sequencing project: providing services to taxonomists for standard genome sequencing and annotation.</title>
        <authorList>
            <consortium name="The Broad Institute Genomics Platform"/>
            <consortium name="The Broad Institute Genome Sequencing Center for Infectious Disease"/>
            <person name="Wu L."/>
            <person name="Ma J."/>
        </authorList>
    </citation>
    <scope>NUCLEOTIDE SEQUENCE [LARGE SCALE GENOMIC DNA]</scope>
    <source>
        <strain evidence="2">JCM 19635</strain>
    </source>
</reference>
<dbReference type="SUPFAM" id="SSF56935">
    <property type="entry name" value="Porins"/>
    <property type="match status" value="1"/>
</dbReference>
<proteinExistence type="predicted"/>
<protein>
    <recommendedName>
        <fullName evidence="3">TonB-dependent receptor</fullName>
    </recommendedName>
</protein>
<evidence type="ECO:0008006" key="3">
    <source>
        <dbReference type="Google" id="ProtNLM"/>
    </source>
</evidence>